<keyword evidence="5" id="KW-1185">Reference proteome</keyword>
<dbReference type="PANTHER" id="PTHR46609">
    <property type="entry name" value="EXONUCLEASE, PHAGE-TYPE/RECB, C-TERMINAL DOMAIN-CONTAINING PROTEIN"/>
    <property type="match status" value="1"/>
</dbReference>
<gene>
    <name evidence="3" type="ORF">FEA53_13190</name>
    <name evidence="2" type="ORF">FEB89_13355</name>
</gene>
<evidence type="ECO:0000259" key="1">
    <source>
        <dbReference type="Pfam" id="PF09588"/>
    </source>
</evidence>
<evidence type="ECO:0000313" key="4">
    <source>
        <dbReference type="Proteomes" id="UP000315164"/>
    </source>
</evidence>
<dbReference type="GO" id="GO:0004527">
    <property type="term" value="F:exonuclease activity"/>
    <property type="evidence" value="ECO:0007669"/>
    <property type="project" value="UniProtKB-KW"/>
</dbReference>
<dbReference type="Proteomes" id="UP000315164">
    <property type="component" value="Unassembled WGS sequence"/>
</dbReference>
<name>A0A249A008_MANHA</name>
<dbReference type="OrthoDB" id="1245848at2"/>
<dbReference type="CDD" id="cd22343">
    <property type="entry name" value="PDDEXK_lambda_exonuclease-like"/>
    <property type="match status" value="1"/>
</dbReference>
<reference evidence="4 5" key="1">
    <citation type="journal article" date="2019" name="Vet. Microbiol.">
        <title>Genetic characterization of susceptible and multi-drug resistant Mannheimia haemolytica isolated from high-risk stocker calves prior to and after antimicrobial metaphylaxis.</title>
        <authorList>
            <person name="Snyder E.R."/>
            <person name="Alvarez-Narvaez S."/>
            <person name="Credille B.C."/>
        </authorList>
    </citation>
    <scope>NUCLEOTIDE SEQUENCE [LARGE SCALE GENOMIC DNA]</scope>
    <source>
        <strain evidence="3 4">UGA-R5-128-1</strain>
        <strain evidence="2 5">UGA-R7-163-1</strain>
    </source>
</reference>
<dbReference type="InterPro" id="IPR019080">
    <property type="entry name" value="YqaJ_viral_recombinase"/>
</dbReference>
<dbReference type="InterPro" id="IPR011335">
    <property type="entry name" value="Restrct_endonuc-II-like"/>
</dbReference>
<evidence type="ECO:0000313" key="5">
    <source>
        <dbReference type="Proteomes" id="UP000318394"/>
    </source>
</evidence>
<dbReference type="GeneID" id="67369174"/>
<keyword evidence="3" id="KW-0378">Hydrolase</keyword>
<dbReference type="KEGG" id="mhaq:WC39_05525"/>
<dbReference type="Gene3D" id="3.90.320.10">
    <property type="match status" value="1"/>
</dbReference>
<dbReference type="EMBL" id="VAJB01000051">
    <property type="protein sequence ID" value="TRB71676.1"/>
    <property type="molecule type" value="Genomic_DNA"/>
</dbReference>
<dbReference type="KEGG" id="mhay:VK67_05750"/>
<protein>
    <submittedName>
        <fullName evidence="3">Exonuclease</fullName>
    </submittedName>
</protein>
<dbReference type="EMBL" id="VAJI01000061">
    <property type="protein sequence ID" value="TRB33972.1"/>
    <property type="molecule type" value="Genomic_DNA"/>
</dbReference>
<keyword evidence="3" id="KW-0540">Nuclease</keyword>
<dbReference type="RefSeq" id="WP_006250258.1">
    <property type="nucleotide sequence ID" value="NZ_CP011098.1"/>
</dbReference>
<dbReference type="Proteomes" id="UP000318394">
    <property type="component" value="Unassembled WGS sequence"/>
</dbReference>
<proteinExistence type="predicted"/>
<dbReference type="InterPro" id="IPR051703">
    <property type="entry name" value="NF-kappa-B_Signaling_Reg"/>
</dbReference>
<dbReference type="AlphaFoldDB" id="A0A249A008"/>
<dbReference type="Pfam" id="PF09588">
    <property type="entry name" value="YqaJ"/>
    <property type="match status" value="1"/>
</dbReference>
<keyword evidence="3" id="KW-0269">Exonuclease</keyword>
<dbReference type="SUPFAM" id="SSF52980">
    <property type="entry name" value="Restriction endonuclease-like"/>
    <property type="match status" value="1"/>
</dbReference>
<feature type="domain" description="YqaJ viral recombinase" evidence="1">
    <location>
        <begin position="16"/>
        <end position="156"/>
    </location>
</feature>
<accession>A0A249A008</accession>
<dbReference type="InterPro" id="IPR011604">
    <property type="entry name" value="PDDEXK-like_dom_sf"/>
</dbReference>
<evidence type="ECO:0000313" key="2">
    <source>
        <dbReference type="EMBL" id="TRB33972.1"/>
    </source>
</evidence>
<organism evidence="3 4">
    <name type="scientific">Mannheimia haemolytica</name>
    <name type="common">Pasteurella haemolytica</name>
    <dbReference type="NCBI Taxonomy" id="75985"/>
    <lineage>
        <taxon>Bacteria</taxon>
        <taxon>Pseudomonadati</taxon>
        <taxon>Pseudomonadota</taxon>
        <taxon>Gammaproteobacteria</taxon>
        <taxon>Pasteurellales</taxon>
        <taxon>Pasteurellaceae</taxon>
        <taxon>Mannheimia</taxon>
    </lineage>
</organism>
<evidence type="ECO:0000313" key="3">
    <source>
        <dbReference type="EMBL" id="TRB71676.1"/>
    </source>
</evidence>
<sequence>MTGDLIILDCEQGSEEWLNARLGIPTATGIENIVTPSGKKSSAWNSYLAELVAESIEGAKDGFKSSDMARGNELEPLARMAYEFETDTEVVQVGGVYLNAEKQLMVSPDGLIPNLKKGLEIKCPKMKTHIKYLLEGGVPNEYLIQVQSALWVTGYETWDFVSYCPEYQKQPLYIYTAERDPVLMKAFDQYIPQFIKSLYALKGVTAPKGAF</sequence>
<comment type="caution">
    <text evidence="3">The sequence shown here is derived from an EMBL/GenBank/DDBJ whole genome shotgun (WGS) entry which is preliminary data.</text>
</comment>
<dbReference type="PANTHER" id="PTHR46609:SF6">
    <property type="entry name" value="EXONUCLEASE, PHAGE-TYPE_RECB, C-TERMINAL DOMAIN-CONTAINING PROTEIN-RELATED"/>
    <property type="match status" value="1"/>
</dbReference>